<evidence type="ECO:0000313" key="2">
    <source>
        <dbReference type="EMBL" id="KRQ86936.1"/>
    </source>
</evidence>
<dbReference type="Pfam" id="PF03780">
    <property type="entry name" value="Asp23"/>
    <property type="match status" value="1"/>
</dbReference>
<dbReference type="OrthoDB" id="9791482at2"/>
<reference evidence="2 3" key="1">
    <citation type="submission" date="2015-09" db="EMBL/GenBank/DDBJ databases">
        <title>Draft genome sequence of a Caloramator mitchellensis, a moderate thermophile from the Great Artesian Basin of Australia.</title>
        <authorList>
            <person name="Patel B.K."/>
        </authorList>
    </citation>
    <scope>NUCLEOTIDE SEQUENCE [LARGE SCALE GENOMIC DNA]</scope>
    <source>
        <strain evidence="2 3">VF08</strain>
    </source>
</reference>
<name>A0A0R3JTX7_CALMK</name>
<keyword evidence="3" id="KW-1185">Reference proteome</keyword>
<dbReference type="PANTHER" id="PTHR34297">
    <property type="entry name" value="HYPOTHETICAL CYTOSOLIC PROTEIN-RELATED"/>
    <property type="match status" value="1"/>
</dbReference>
<proteinExistence type="inferred from homology"/>
<organism evidence="2 3">
    <name type="scientific">Caloramator mitchellensis</name>
    <dbReference type="NCBI Taxonomy" id="908809"/>
    <lineage>
        <taxon>Bacteria</taxon>
        <taxon>Bacillati</taxon>
        <taxon>Bacillota</taxon>
        <taxon>Clostridia</taxon>
        <taxon>Eubacteriales</taxon>
        <taxon>Clostridiaceae</taxon>
        <taxon>Caloramator</taxon>
    </lineage>
</organism>
<dbReference type="PANTHER" id="PTHR34297:SF2">
    <property type="entry name" value="ASP23_GLS24 FAMILY ENVELOPE STRESS RESPONSE PROTEIN"/>
    <property type="match status" value="1"/>
</dbReference>
<dbReference type="EMBL" id="LKHP01000005">
    <property type="protein sequence ID" value="KRQ86936.1"/>
    <property type="molecule type" value="Genomic_DNA"/>
</dbReference>
<accession>A0A0R3JTX7</accession>
<dbReference type="PATRIC" id="fig|908809.3.peg.1135"/>
<dbReference type="RefSeq" id="WP_057977989.1">
    <property type="nucleotide sequence ID" value="NZ_LKHP01000005.1"/>
</dbReference>
<protein>
    <submittedName>
        <fullName evidence="2">Alkaline shock protein 23</fullName>
    </submittedName>
</protein>
<dbReference type="Proteomes" id="UP000052015">
    <property type="component" value="Unassembled WGS sequence"/>
</dbReference>
<comment type="caution">
    <text evidence="2">The sequence shown here is derived from an EMBL/GenBank/DDBJ whole genome shotgun (WGS) entry which is preliminary data.</text>
</comment>
<evidence type="ECO:0000256" key="1">
    <source>
        <dbReference type="ARBA" id="ARBA00005721"/>
    </source>
</evidence>
<sequence>MSVKVYNEYGYIEFTDELLAKLAGAATTECYGVVGMASKRATDGIWELLKKEQLNKGVKVSVSNDEIIVDLFIIVEYGTKIPVIAENIKQKVKYAIENFTGIKVSKVNVYVQDIRV</sequence>
<gene>
    <name evidence="2" type="ORF">ABG79_01126</name>
</gene>
<dbReference type="AlphaFoldDB" id="A0A0R3JTX7"/>
<dbReference type="InterPro" id="IPR005531">
    <property type="entry name" value="Asp23"/>
</dbReference>
<comment type="similarity">
    <text evidence="1">Belongs to the asp23 family.</text>
</comment>
<dbReference type="STRING" id="908809.ABG79_01126"/>
<evidence type="ECO:0000313" key="3">
    <source>
        <dbReference type="Proteomes" id="UP000052015"/>
    </source>
</evidence>